<dbReference type="InParanoid" id="Q3AFI0"/>
<evidence type="ECO:0000313" key="2">
    <source>
        <dbReference type="Proteomes" id="UP000002706"/>
    </source>
</evidence>
<reference evidence="1 2" key="1">
    <citation type="journal article" date="2005" name="PLoS Genet.">
        <title>Life in hot carbon monoxide: the complete genome sequence of Carboxydothermus hydrogenoformans Z-2901.</title>
        <authorList>
            <person name="Wu M."/>
            <person name="Ren Q."/>
            <person name="Durkin A.S."/>
            <person name="Daugherty S.C."/>
            <person name="Brinkac L.M."/>
            <person name="Dodson R.J."/>
            <person name="Madupu R."/>
            <person name="Sullivan S.A."/>
            <person name="Kolonay J.F."/>
            <person name="Haft D.H."/>
            <person name="Nelson W.C."/>
            <person name="Tallon L.J."/>
            <person name="Jones K.M."/>
            <person name="Ulrich L.E."/>
            <person name="Gonzalez J.M."/>
            <person name="Zhulin I.B."/>
            <person name="Robb F.T."/>
            <person name="Eisen J.A."/>
        </authorList>
    </citation>
    <scope>NUCLEOTIDE SEQUENCE [LARGE SCALE GENOMIC DNA]</scope>
    <source>
        <strain evidence="2">ATCC BAA-161 / DSM 6008 / Z-2901</strain>
    </source>
</reference>
<dbReference type="AlphaFoldDB" id="Q3AFI0"/>
<dbReference type="EMBL" id="CP000141">
    <property type="protein sequence ID" value="ABB14566.1"/>
    <property type="molecule type" value="Genomic_DNA"/>
</dbReference>
<dbReference type="Proteomes" id="UP000002706">
    <property type="component" value="Chromosome"/>
</dbReference>
<dbReference type="KEGG" id="chy:CHY_0232"/>
<sequence>MIWAFFWNLTGVTVRFNYIEVANKFFLKIFLLKIA</sequence>
<keyword evidence="2" id="KW-1185">Reference proteome</keyword>
<name>Q3AFI0_CARHZ</name>
<accession>Q3AFI0</accession>
<protein>
    <submittedName>
        <fullName evidence="1">Uncharacterized protein</fullName>
    </submittedName>
</protein>
<gene>
    <name evidence="1" type="ordered locus">CHY_0232</name>
</gene>
<proteinExistence type="predicted"/>
<organism evidence="1 2">
    <name type="scientific">Carboxydothermus hydrogenoformans (strain ATCC BAA-161 / DSM 6008 / Z-2901)</name>
    <dbReference type="NCBI Taxonomy" id="246194"/>
    <lineage>
        <taxon>Bacteria</taxon>
        <taxon>Bacillati</taxon>
        <taxon>Bacillota</taxon>
        <taxon>Clostridia</taxon>
        <taxon>Thermoanaerobacterales</taxon>
        <taxon>Thermoanaerobacteraceae</taxon>
        <taxon>Carboxydothermus</taxon>
    </lineage>
</organism>
<dbReference type="STRING" id="246194.CHY_0232"/>
<evidence type="ECO:0000313" key="1">
    <source>
        <dbReference type="EMBL" id="ABB14566.1"/>
    </source>
</evidence>
<dbReference type="HOGENOM" id="CLU_3364008_0_0_9"/>